<dbReference type="Pfam" id="PF01107">
    <property type="entry name" value="MP"/>
    <property type="match status" value="1"/>
</dbReference>
<feature type="domain" description="Reverse transcriptase" evidence="10">
    <location>
        <begin position="451"/>
        <end position="552"/>
    </location>
</feature>
<evidence type="ECO:0000256" key="8">
    <source>
        <dbReference type="ARBA" id="ARBA00022918"/>
    </source>
</evidence>
<dbReference type="Gene3D" id="3.10.10.10">
    <property type="entry name" value="HIV Type 1 Reverse Transcriptase, subunit A, domain 1"/>
    <property type="match status" value="1"/>
</dbReference>
<sequence>MDLQPSQNSQDEGDRLQTTESLSGFFSRMTVSNKTMERIMRQDSNLSPYDGFRIRKLIPKEEILEELSRLREEVAVTIKWIHIGTIEVVIKATFKEGKLMFDIHPRIAYNLADQDFSRFLTLHQDFKRKDLMKEGNRPYSITYRIAYALSNTHHSDLFLRKEYIEIPRIFKEFAKVMAPDPIRIPRIGGVDIVMKDHPVLDRTMSSRIEYGSRMSFSEDRITGYKGKEKDLARVLNPPEIRQPVVGRYEGMLEIAGHEFLVAGSGICTTKPGVFPKEARETLPVIAGRDFSQKILILNTGIREAKIMIGGAFGTPWFRVLRREKAFNRIMPITFRSKHGDFDAKLTNPKMQDKRKFGKVLLSFRQQGLIETDSFHEESEEELKNLKEALQENKIEATLKIKEECKNEYVRYKPIQMNMEDKKDMQIIIKEHISLGLIEPGISAYSSPGFLIKMESESKKFTAFSTPQGQYIWNVLPMGLANAPQIFQRKMDLFKDYFEFMFVYIDDILIASKNMKDHIKHLEIFSDACHKEGLVLSEKKATIAVNRIEFLGILIDEIGIELQEHIVEKIRNFPDVLKDKKQLQSFLGVVNFAGIFIKDLAKYRKDFRPLLKETESAKWKWEEIHTQRVRELKQVCNNLPKLAIPQDEDELVVYTDANDYRWAAVLMKKTTTGEEPCRYTGGLFTEQQAQVWHINEKEFFAVWKAFKKWPLFLLAKEFTLKVDNTNVKAFLKNKLESKIEKTQMEGAEANSVMLRLRHLRENLEELDREFGRLAVNAQVAGQVQRADLDKVQTNIRSSLVASTTLWNALQEPIRKASPSVMTRELREQGSKLHLEYMTLNL</sequence>
<dbReference type="InterPro" id="IPR028919">
    <property type="entry name" value="Viral_movement"/>
</dbReference>
<evidence type="ECO:0000256" key="3">
    <source>
        <dbReference type="ARBA" id="ARBA00022695"/>
    </source>
</evidence>
<dbReference type="InterPro" id="IPR051320">
    <property type="entry name" value="Viral_Replic_Matur_Polypro"/>
</dbReference>
<dbReference type="InterPro" id="IPR043128">
    <property type="entry name" value="Rev_trsase/Diguanyl_cyclase"/>
</dbReference>
<dbReference type="InterPro" id="IPR000477">
    <property type="entry name" value="RT_dom"/>
</dbReference>
<dbReference type="GO" id="GO:0003964">
    <property type="term" value="F:RNA-directed DNA polymerase activity"/>
    <property type="evidence" value="ECO:0007669"/>
    <property type="project" value="UniProtKB-KW"/>
</dbReference>
<keyword evidence="4" id="KW-0540">Nuclease</keyword>
<dbReference type="CDD" id="cd01647">
    <property type="entry name" value="RT_LTR"/>
    <property type="match status" value="1"/>
</dbReference>
<feature type="coiled-coil region" evidence="9">
    <location>
        <begin position="748"/>
        <end position="775"/>
    </location>
</feature>
<feature type="coiled-coil region" evidence="9">
    <location>
        <begin position="375"/>
        <end position="406"/>
    </location>
</feature>
<dbReference type="SUPFAM" id="SSF56672">
    <property type="entry name" value="DNA/RNA polymerases"/>
    <property type="match status" value="1"/>
</dbReference>
<dbReference type="EMBL" id="JACGWL010000001">
    <property type="protein sequence ID" value="KAK4410736.1"/>
    <property type="molecule type" value="Genomic_DNA"/>
</dbReference>
<dbReference type="Pfam" id="PF17917">
    <property type="entry name" value="RT_RNaseH"/>
    <property type="match status" value="1"/>
</dbReference>
<evidence type="ECO:0000256" key="7">
    <source>
        <dbReference type="ARBA" id="ARBA00022801"/>
    </source>
</evidence>
<comment type="caution">
    <text evidence="12">The sequence shown here is derived from an EMBL/GenBank/DDBJ whole genome shotgun (WGS) entry which is preliminary data.</text>
</comment>
<evidence type="ECO:0000256" key="4">
    <source>
        <dbReference type="ARBA" id="ARBA00022722"/>
    </source>
</evidence>
<reference evidence="12" key="2">
    <citation type="journal article" date="2024" name="Plant">
        <title>Genomic evolution and insights into agronomic trait innovations of Sesamum species.</title>
        <authorList>
            <person name="Miao H."/>
            <person name="Wang L."/>
            <person name="Qu L."/>
            <person name="Liu H."/>
            <person name="Sun Y."/>
            <person name="Le M."/>
            <person name="Wang Q."/>
            <person name="Wei S."/>
            <person name="Zheng Y."/>
            <person name="Lin W."/>
            <person name="Duan Y."/>
            <person name="Cao H."/>
            <person name="Xiong S."/>
            <person name="Wang X."/>
            <person name="Wei L."/>
            <person name="Li C."/>
            <person name="Ma Q."/>
            <person name="Ju M."/>
            <person name="Zhao R."/>
            <person name="Li G."/>
            <person name="Mu C."/>
            <person name="Tian Q."/>
            <person name="Mei H."/>
            <person name="Zhang T."/>
            <person name="Gao T."/>
            <person name="Zhang H."/>
        </authorList>
    </citation>
    <scope>NUCLEOTIDE SEQUENCE</scope>
    <source>
        <strain evidence="12">K16</strain>
    </source>
</reference>
<keyword evidence="2" id="KW-0808">Transferase</keyword>
<evidence type="ECO:0000313" key="13">
    <source>
        <dbReference type="Proteomes" id="UP001289374"/>
    </source>
</evidence>
<keyword evidence="9" id="KW-0175">Coiled coil</keyword>
<dbReference type="InterPro" id="IPR041373">
    <property type="entry name" value="RT_RNaseH"/>
</dbReference>
<gene>
    <name evidence="12" type="ORF">Sango_0146600</name>
</gene>
<keyword evidence="7" id="KW-0378">Hydrolase</keyword>
<feature type="domain" description="Reverse transcriptase RNase H-like" evidence="11">
    <location>
        <begin position="647"/>
        <end position="741"/>
    </location>
</feature>
<proteinExistence type="predicted"/>
<accession>A0AAE2C6F1</accession>
<keyword evidence="8" id="KW-0695">RNA-directed DNA polymerase</keyword>
<dbReference type="PANTHER" id="PTHR33064">
    <property type="entry name" value="POL PROTEIN"/>
    <property type="match status" value="1"/>
</dbReference>
<name>A0AAE2C6F1_9LAMI</name>
<dbReference type="AlphaFoldDB" id="A0AAE2C6F1"/>
<evidence type="ECO:0000259" key="11">
    <source>
        <dbReference type="Pfam" id="PF17917"/>
    </source>
</evidence>
<protein>
    <submittedName>
        <fullName evidence="12">Enzymatic polyprotein</fullName>
    </submittedName>
</protein>
<evidence type="ECO:0000256" key="9">
    <source>
        <dbReference type="SAM" id="Coils"/>
    </source>
</evidence>
<dbReference type="Gene3D" id="3.30.70.270">
    <property type="match status" value="2"/>
</dbReference>
<dbReference type="GO" id="GO:0006508">
    <property type="term" value="P:proteolysis"/>
    <property type="evidence" value="ECO:0007669"/>
    <property type="project" value="UniProtKB-KW"/>
</dbReference>
<evidence type="ECO:0000256" key="5">
    <source>
        <dbReference type="ARBA" id="ARBA00022750"/>
    </source>
</evidence>
<evidence type="ECO:0000256" key="6">
    <source>
        <dbReference type="ARBA" id="ARBA00022759"/>
    </source>
</evidence>
<dbReference type="GO" id="GO:0004519">
    <property type="term" value="F:endonuclease activity"/>
    <property type="evidence" value="ECO:0007669"/>
    <property type="project" value="UniProtKB-KW"/>
</dbReference>
<keyword evidence="3" id="KW-0548">Nucleotidyltransferase</keyword>
<dbReference type="GO" id="GO:0004190">
    <property type="term" value="F:aspartic-type endopeptidase activity"/>
    <property type="evidence" value="ECO:0007669"/>
    <property type="project" value="UniProtKB-KW"/>
</dbReference>
<evidence type="ECO:0000256" key="1">
    <source>
        <dbReference type="ARBA" id="ARBA00022670"/>
    </source>
</evidence>
<keyword evidence="6" id="KW-0255">Endonuclease</keyword>
<reference evidence="12" key="1">
    <citation type="submission" date="2020-06" db="EMBL/GenBank/DDBJ databases">
        <authorList>
            <person name="Li T."/>
            <person name="Hu X."/>
            <person name="Zhang T."/>
            <person name="Song X."/>
            <person name="Zhang H."/>
            <person name="Dai N."/>
            <person name="Sheng W."/>
            <person name="Hou X."/>
            <person name="Wei L."/>
        </authorList>
    </citation>
    <scope>NUCLEOTIDE SEQUENCE</scope>
    <source>
        <strain evidence="12">K16</strain>
        <tissue evidence="12">Leaf</tissue>
    </source>
</reference>
<keyword evidence="13" id="KW-1185">Reference proteome</keyword>
<keyword evidence="1" id="KW-0645">Protease</keyword>
<dbReference type="Pfam" id="PF00078">
    <property type="entry name" value="RVT_1"/>
    <property type="match status" value="1"/>
</dbReference>
<keyword evidence="5" id="KW-0064">Aspartyl protease</keyword>
<organism evidence="12 13">
    <name type="scientific">Sesamum angolense</name>
    <dbReference type="NCBI Taxonomy" id="2727404"/>
    <lineage>
        <taxon>Eukaryota</taxon>
        <taxon>Viridiplantae</taxon>
        <taxon>Streptophyta</taxon>
        <taxon>Embryophyta</taxon>
        <taxon>Tracheophyta</taxon>
        <taxon>Spermatophyta</taxon>
        <taxon>Magnoliopsida</taxon>
        <taxon>eudicotyledons</taxon>
        <taxon>Gunneridae</taxon>
        <taxon>Pentapetalae</taxon>
        <taxon>asterids</taxon>
        <taxon>lamiids</taxon>
        <taxon>Lamiales</taxon>
        <taxon>Pedaliaceae</taxon>
        <taxon>Sesamum</taxon>
    </lineage>
</organism>
<evidence type="ECO:0000313" key="12">
    <source>
        <dbReference type="EMBL" id="KAK4410736.1"/>
    </source>
</evidence>
<dbReference type="Proteomes" id="UP001289374">
    <property type="component" value="Unassembled WGS sequence"/>
</dbReference>
<dbReference type="InterPro" id="IPR043502">
    <property type="entry name" value="DNA/RNA_pol_sf"/>
</dbReference>
<evidence type="ECO:0000256" key="2">
    <source>
        <dbReference type="ARBA" id="ARBA00022679"/>
    </source>
</evidence>
<dbReference type="PANTHER" id="PTHR33064:SF37">
    <property type="entry name" value="RIBONUCLEASE H"/>
    <property type="match status" value="1"/>
</dbReference>
<evidence type="ECO:0000259" key="10">
    <source>
        <dbReference type="Pfam" id="PF00078"/>
    </source>
</evidence>